<gene>
    <name evidence="1" type="ORF">N7493_004184</name>
</gene>
<protein>
    <submittedName>
        <fullName evidence="1">Uncharacterized protein</fullName>
    </submittedName>
</protein>
<accession>A0AAD6HR30</accession>
<dbReference type="AlphaFoldDB" id="A0AAD6HR30"/>
<name>A0AAD6HR30_9EURO</name>
<dbReference type="EMBL" id="JAQJAN010000004">
    <property type="protein sequence ID" value="KAJ5732703.1"/>
    <property type="molecule type" value="Genomic_DNA"/>
</dbReference>
<proteinExistence type="predicted"/>
<evidence type="ECO:0000313" key="2">
    <source>
        <dbReference type="Proteomes" id="UP001215712"/>
    </source>
</evidence>
<keyword evidence="2" id="KW-1185">Reference proteome</keyword>
<reference evidence="1" key="1">
    <citation type="journal article" date="2023" name="IMA Fungus">
        <title>Comparative genomic study of the Penicillium genus elucidates a diverse pangenome and 15 lateral gene transfer events.</title>
        <authorList>
            <person name="Petersen C."/>
            <person name="Sorensen T."/>
            <person name="Nielsen M.R."/>
            <person name="Sondergaard T.E."/>
            <person name="Sorensen J.L."/>
            <person name="Fitzpatrick D.A."/>
            <person name="Frisvad J.C."/>
            <person name="Nielsen K.L."/>
        </authorList>
    </citation>
    <scope>NUCLEOTIDE SEQUENCE</scope>
    <source>
        <strain evidence="1">IBT 17514</strain>
    </source>
</reference>
<sequence length="252" mass="28246">MSASRPQVTIAESFNYNLPPNIEITFQGSYRLLPSSSSDSTKRTDAPPAFLKIDVNMFAQLAARALNPMRDQILLHATMPLLENAIAPSQSCLASTGSTGYKIVCASEKIDGVQSRHDIAWSLQRNEPDNRKREKLIAVLEMKSTRSLAEEDFRRATARTDAELKAMVGNSARFKNDETTWLQNNAVVLSKQAAKYGRACKHVAMFDWSAMFIFDFSYGRDRTKGVFFRESATSNGMNFRRLLLAFMLRALG</sequence>
<evidence type="ECO:0000313" key="1">
    <source>
        <dbReference type="EMBL" id="KAJ5732703.1"/>
    </source>
</evidence>
<organism evidence="1 2">
    <name type="scientific">Penicillium malachiteum</name>
    <dbReference type="NCBI Taxonomy" id="1324776"/>
    <lineage>
        <taxon>Eukaryota</taxon>
        <taxon>Fungi</taxon>
        <taxon>Dikarya</taxon>
        <taxon>Ascomycota</taxon>
        <taxon>Pezizomycotina</taxon>
        <taxon>Eurotiomycetes</taxon>
        <taxon>Eurotiomycetidae</taxon>
        <taxon>Eurotiales</taxon>
        <taxon>Aspergillaceae</taxon>
        <taxon>Penicillium</taxon>
    </lineage>
</organism>
<dbReference type="Proteomes" id="UP001215712">
    <property type="component" value="Unassembled WGS sequence"/>
</dbReference>
<comment type="caution">
    <text evidence="1">The sequence shown here is derived from an EMBL/GenBank/DDBJ whole genome shotgun (WGS) entry which is preliminary data.</text>
</comment>
<reference evidence="1" key="2">
    <citation type="submission" date="2023-01" db="EMBL/GenBank/DDBJ databases">
        <authorList>
            <person name="Petersen C."/>
        </authorList>
    </citation>
    <scope>NUCLEOTIDE SEQUENCE</scope>
    <source>
        <strain evidence="1">IBT 17514</strain>
    </source>
</reference>